<accession>A0A917I3V5</accession>
<evidence type="ECO:0000259" key="5">
    <source>
        <dbReference type="Pfam" id="PF00150"/>
    </source>
</evidence>
<dbReference type="EMBL" id="BMES01000001">
    <property type="protein sequence ID" value="GGH09433.1"/>
    <property type="molecule type" value="Genomic_DNA"/>
</dbReference>
<comment type="similarity">
    <text evidence="3">Belongs to the glycosyl hydrolase 5 (cellulase A) family.</text>
</comment>
<dbReference type="RefSeq" id="WP_188516191.1">
    <property type="nucleotide sequence ID" value="NZ_BMES01000001.1"/>
</dbReference>
<keyword evidence="2 3" id="KW-0326">Glycosidase</keyword>
<protein>
    <submittedName>
        <fullName evidence="6">Glycosyl hydrolase family 5</fullName>
    </submittedName>
</protein>
<dbReference type="PROSITE" id="PS51318">
    <property type="entry name" value="TAT"/>
    <property type="match status" value="1"/>
</dbReference>
<feature type="chain" id="PRO_5037594902" evidence="4">
    <location>
        <begin position="28"/>
        <end position="419"/>
    </location>
</feature>
<evidence type="ECO:0000256" key="4">
    <source>
        <dbReference type="SAM" id="SignalP"/>
    </source>
</evidence>
<name>A0A917I3V5_9HYPH</name>
<dbReference type="SUPFAM" id="SSF51445">
    <property type="entry name" value="(Trans)glycosidases"/>
    <property type="match status" value="1"/>
</dbReference>
<dbReference type="GO" id="GO:0000272">
    <property type="term" value="P:polysaccharide catabolic process"/>
    <property type="evidence" value="ECO:0007669"/>
    <property type="project" value="InterPro"/>
</dbReference>
<dbReference type="Gene3D" id="3.20.20.80">
    <property type="entry name" value="Glycosidases"/>
    <property type="match status" value="1"/>
</dbReference>
<sequence>MSRLTRRGLLAMAAGVATLAAAPPLRAAGPVFRRGASIHNLLNWATVEAADKTRFAWPPFNGPAHQTPDAILRNLVRAGFDFIRVTIDPGPFLQFEGDKRDALDGMLLTQVRRLLDAGFGVIVDFHPVSQVPAYAPELITATLGSPLFTAYADMLARIAGKLAALETPRVALELMNEPQYGWDAGSTARWQAMLVELHARARTAAPRVPIVLSGARGGDKDGLLALDATPFRGSDVWWTFHYYAPHVFTHQGVKADQGDARFWRYMSSLPYPAAGADRAATLDHIVRQVAAEPGLSAAQRGAALRGAKASATAYLDSGFDRAAIWRDFRSVSDWAARSGVDRSRILLGEFGVTRTYGPYRAADDGARERWLTDVRVEAEANGFAWALWAVTGYGGMALVETDDSTAFDAVQLRALGLRA</sequence>
<evidence type="ECO:0000256" key="2">
    <source>
        <dbReference type="ARBA" id="ARBA00023295"/>
    </source>
</evidence>
<dbReference type="AlphaFoldDB" id="A0A917I3V5"/>
<gene>
    <name evidence="6" type="ORF">GCM10007036_05490</name>
</gene>
<dbReference type="InterPro" id="IPR017853">
    <property type="entry name" value="GH"/>
</dbReference>
<dbReference type="GO" id="GO:0004553">
    <property type="term" value="F:hydrolase activity, hydrolyzing O-glycosyl compounds"/>
    <property type="evidence" value="ECO:0007669"/>
    <property type="project" value="InterPro"/>
</dbReference>
<dbReference type="InterPro" id="IPR006311">
    <property type="entry name" value="TAT_signal"/>
</dbReference>
<proteinExistence type="inferred from homology"/>
<keyword evidence="7" id="KW-1185">Reference proteome</keyword>
<dbReference type="Pfam" id="PF00150">
    <property type="entry name" value="Cellulase"/>
    <property type="match status" value="1"/>
</dbReference>
<organism evidence="6 7">
    <name type="scientific">Alsobacter metallidurans</name>
    <dbReference type="NCBI Taxonomy" id="340221"/>
    <lineage>
        <taxon>Bacteria</taxon>
        <taxon>Pseudomonadati</taxon>
        <taxon>Pseudomonadota</taxon>
        <taxon>Alphaproteobacteria</taxon>
        <taxon>Hyphomicrobiales</taxon>
        <taxon>Alsobacteraceae</taxon>
        <taxon>Alsobacter</taxon>
    </lineage>
</organism>
<keyword evidence="1 3" id="KW-0378">Hydrolase</keyword>
<feature type="domain" description="Glycoside hydrolase family 5" evidence="5">
    <location>
        <begin position="53"/>
        <end position="392"/>
    </location>
</feature>
<evidence type="ECO:0000313" key="7">
    <source>
        <dbReference type="Proteomes" id="UP000603912"/>
    </source>
</evidence>
<evidence type="ECO:0000256" key="3">
    <source>
        <dbReference type="RuleBase" id="RU361153"/>
    </source>
</evidence>
<feature type="signal peptide" evidence="4">
    <location>
        <begin position="1"/>
        <end position="27"/>
    </location>
</feature>
<comment type="caution">
    <text evidence="6">The sequence shown here is derived from an EMBL/GenBank/DDBJ whole genome shotgun (WGS) entry which is preliminary data.</text>
</comment>
<reference evidence="6" key="1">
    <citation type="journal article" date="2014" name="Int. J. Syst. Evol. Microbiol.">
        <title>Complete genome sequence of Corynebacterium casei LMG S-19264T (=DSM 44701T), isolated from a smear-ripened cheese.</title>
        <authorList>
            <consortium name="US DOE Joint Genome Institute (JGI-PGF)"/>
            <person name="Walter F."/>
            <person name="Albersmeier A."/>
            <person name="Kalinowski J."/>
            <person name="Ruckert C."/>
        </authorList>
    </citation>
    <scope>NUCLEOTIDE SEQUENCE</scope>
    <source>
        <strain evidence="6">CGMCC 1.12214</strain>
    </source>
</reference>
<dbReference type="Proteomes" id="UP000603912">
    <property type="component" value="Unassembled WGS sequence"/>
</dbReference>
<keyword evidence="4" id="KW-0732">Signal</keyword>
<evidence type="ECO:0000313" key="6">
    <source>
        <dbReference type="EMBL" id="GGH09433.1"/>
    </source>
</evidence>
<dbReference type="InterPro" id="IPR001547">
    <property type="entry name" value="Glyco_hydro_5"/>
</dbReference>
<reference evidence="6" key="2">
    <citation type="submission" date="2020-09" db="EMBL/GenBank/DDBJ databases">
        <authorList>
            <person name="Sun Q."/>
            <person name="Zhou Y."/>
        </authorList>
    </citation>
    <scope>NUCLEOTIDE SEQUENCE</scope>
    <source>
        <strain evidence="6">CGMCC 1.12214</strain>
    </source>
</reference>
<evidence type="ECO:0000256" key="1">
    <source>
        <dbReference type="ARBA" id="ARBA00022801"/>
    </source>
</evidence>